<dbReference type="AlphaFoldDB" id="A0A830EMJ1"/>
<evidence type="ECO:0000313" key="3">
    <source>
        <dbReference type="Proteomes" id="UP000614221"/>
    </source>
</evidence>
<feature type="transmembrane region" description="Helical" evidence="1">
    <location>
        <begin position="63"/>
        <end position="84"/>
    </location>
</feature>
<evidence type="ECO:0000256" key="1">
    <source>
        <dbReference type="SAM" id="Phobius"/>
    </source>
</evidence>
<accession>A0A830EMJ1</accession>
<reference evidence="2" key="1">
    <citation type="journal article" date="2014" name="Int. J. Syst. Evol. Microbiol.">
        <title>Complete genome sequence of Corynebacterium casei LMG S-19264T (=DSM 44701T), isolated from a smear-ripened cheese.</title>
        <authorList>
            <consortium name="US DOE Joint Genome Institute (JGI-PGF)"/>
            <person name="Walter F."/>
            <person name="Albersmeier A."/>
            <person name="Kalinowski J."/>
            <person name="Ruckert C."/>
        </authorList>
    </citation>
    <scope>NUCLEOTIDE SEQUENCE</scope>
    <source>
        <strain evidence="2">JCM 19018</strain>
    </source>
</reference>
<proteinExistence type="predicted"/>
<reference evidence="2" key="2">
    <citation type="submission" date="2020-09" db="EMBL/GenBank/DDBJ databases">
        <authorList>
            <person name="Sun Q."/>
            <person name="Ohkuma M."/>
        </authorList>
    </citation>
    <scope>NUCLEOTIDE SEQUENCE</scope>
    <source>
        <strain evidence="2">JCM 19018</strain>
    </source>
</reference>
<sequence>MATEQSNSRLTAVSLLGYLRILVYTLATLLALSLLVVGTIGLIAELKGSWHWQIHLESTISFIGLFVSRLLVVLVPLYVVLVVGRRVVPDA</sequence>
<keyword evidence="1" id="KW-1133">Transmembrane helix</keyword>
<keyword evidence="1" id="KW-0812">Transmembrane</keyword>
<organism evidence="2 3">
    <name type="scientific">Haloarcula sebkhae</name>
    <dbReference type="NCBI Taxonomy" id="932660"/>
    <lineage>
        <taxon>Archaea</taxon>
        <taxon>Methanobacteriati</taxon>
        <taxon>Methanobacteriota</taxon>
        <taxon>Stenosarchaea group</taxon>
        <taxon>Halobacteria</taxon>
        <taxon>Halobacteriales</taxon>
        <taxon>Haloarculaceae</taxon>
        <taxon>Haloarcula</taxon>
    </lineage>
</organism>
<dbReference type="EMBL" id="BMPD01000005">
    <property type="protein sequence ID" value="GGK76246.1"/>
    <property type="molecule type" value="Genomic_DNA"/>
</dbReference>
<keyword evidence="1" id="KW-0472">Membrane</keyword>
<gene>
    <name evidence="2" type="ORF">GCM10009067_30910</name>
</gene>
<evidence type="ECO:0000313" key="2">
    <source>
        <dbReference type="EMBL" id="GGK76246.1"/>
    </source>
</evidence>
<comment type="caution">
    <text evidence="2">The sequence shown here is derived from an EMBL/GenBank/DDBJ whole genome shotgun (WGS) entry which is preliminary data.</text>
</comment>
<dbReference type="Proteomes" id="UP000614221">
    <property type="component" value="Unassembled WGS sequence"/>
</dbReference>
<feature type="transmembrane region" description="Helical" evidence="1">
    <location>
        <begin position="21"/>
        <end position="43"/>
    </location>
</feature>
<protein>
    <submittedName>
        <fullName evidence="2">Uncharacterized protein</fullName>
    </submittedName>
</protein>
<name>A0A830EMJ1_9EURY</name>
<dbReference type="RefSeq" id="WP_005538459.1">
    <property type="nucleotide sequence ID" value="NZ_BMPD01000005.1"/>
</dbReference>